<accession>A0A1M5FCY7</accession>
<dbReference type="STRING" id="634436.SAMN05216361_0767"/>
<dbReference type="SMART" id="SM00867">
    <property type="entry name" value="YceI"/>
    <property type="match status" value="1"/>
</dbReference>
<reference evidence="4" key="1">
    <citation type="submission" date="2016-11" db="EMBL/GenBank/DDBJ databases">
        <authorList>
            <person name="Varghese N."/>
            <person name="Submissions S."/>
        </authorList>
    </citation>
    <scope>NUCLEOTIDE SEQUENCE [LARGE SCALE GENOMIC DNA]</scope>
    <source>
        <strain evidence="4">CGMCC 1.8995</strain>
    </source>
</reference>
<dbReference type="AlphaFoldDB" id="A0A1M5FCY7"/>
<organism evidence="3 4">
    <name type="scientific">Marisediminitalea aggregata</name>
    <dbReference type="NCBI Taxonomy" id="634436"/>
    <lineage>
        <taxon>Bacteria</taxon>
        <taxon>Pseudomonadati</taxon>
        <taxon>Pseudomonadota</taxon>
        <taxon>Gammaproteobacteria</taxon>
        <taxon>Alteromonadales</taxon>
        <taxon>Alteromonadaceae</taxon>
        <taxon>Marisediminitalea</taxon>
    </lineage>
</organism>
<evidence type="ECO:0000313" key="4">
    <source>
        <dbReference type="Proteomes" id="UP000184520"/>
    </source>
</evidence>
<proteinExistence type="predicted"/>
<sequence length="189" mass="20111">MFKQSVVLLSGLLSASAFAQWTLDQDNSALHFMSTKNAQVTEVHSFDHFSGKLSDSGTLTIEVPLDSVNTNIPIRNTRMQEMLFEVAKYPTATFSATLPSALLDMAAGTSKASVVEGELSLHGMTAPVSFNVMVSKLSDDTIQASTISPTLIGADTFGLKGGVEALQNIAGLKSITFNAPVTFSVTFEK</sequence>
<feature type="signal peptide" evidence="1">
    <location>
        <begin position="1"/>
        <end position="19"/>
    </location>
</feature>
<gene>
    <name evidence="3" type="ORF">SAMN05216361_0767</name>
</gene>
<dbReference type="Gene3D" id="2.40.128.110">
    <property type="entry name" value="Lipid/polyisoprenoid-binding, YceI-like"/>
    <property type="match status" value="1"/>
</dbReference>
<evidence type="ECO:0000313" key="3">
    <source>
        <dbReference type="EMBL" id="SHF88931.1"/>
    </source>
</evidence>
<dbReference type="PANTHER" id="PTHR34406">
    <property type="entry name" value="PROTEIN YCEI"/>
    <property type="match status" value="1"/>
</dbReference>
<dbReference type="SUPFAM" id="SSF101874">
    <property type="entry name" value="YceI-like"/>
    <property type="match status" value="1"/>
</dbReference>
<dbReference type="InterPro" id="IPR036761">
    <property type="entry name" value="TTHA0802/YceI-like_sf"/>
</dbReference>
<dbReference type="RefSeq" id="WP_073317994.1">
    <property type="nucleotide sequence ID" value="NZ_FQWD01000001.1"/>
</dbReference>
<dbReference type="InterPro" id="IPR007372">
    <property type="entry name" value="Lipid/polyisoprenoid-bd_YceI"/>
</dbReference>
<keyword evidence="4" id="KW-1185">Reference proteome</keyword>
<dbReference type="PANTHER" id="PTHR34406:SF1">
    <property type="entry name" value="PROTEIN YCEI"/>
    <property type="match status" value="1"/>
</dbReference>
<dbReference type="PIRSF" id="PIRSF029811">
    <property type="entry name" value="UCP029811"/>
    <property type="match status" value="1"/>
</dbReference>
<protein>
    <submittedName>
        <fullName evidence="3">YceI-like domain-containing protein</fullName>
    </submittedName>
</protein>
<feature type="chain" id="PRO_5013155256" evidence="1">
    <location>
        <begin position="20"/>
        <end position="189"/>
    </location>
</feature>
<evidence type="ECO:0000259" key="2">
    <source>
        <dbReference type="SMART" id="SM00867"/>
    </source>
</evidence>
<keyword evidence="1" id="KW-0732">Signal</keyword>
<dbReference type="InterPro" id="IPR027016">
    <property type="entry name" value="UCP029811"/>
</dbReference>
<dbReference type="Proteomes" id="UP000184520">
    <property type="component" value="Unassembled WGS sequence"/>
</dbReference>
<feature type="domain" description="Lipid/polyisoprenoid-binding YceI-like" evidence="2">
    <location>
        <begin position="20"/>
        <end position="188"/>
    </location>
</feature>
<evidence type="ECO:0000256" key="1">
    <source>
        <dbReference type="SAM" id="SignalP"/>
    </source>
</evidence>
<dbReference type="EMBL" id="FQWD01000001">
    <property type="protein sequence ID" value="SHF88931.1"/>
    <property type="molecule type" value="Genomic_DNA"/>
</dbReference>
<dbReference type="Pfam" id="PF04264">
    <property type="entry name" value="YceI"/>
    <property type="match status" value="1"/>
</dbReference>
<dbReference type="OrthoDB" id="9793816at2"/>
<name>A0A1M5FCY7_9ALTE</name>